<dbReference type="RefSeq" id="WP_388039062.1">
    <property type="nucleotide sequence ID" value="NZ_JBHUEK010000021.1"/>
</dbReference>
<protein>
    <submittedName>
        <fullName evidence="5">Replication initiation and membrane attachment family protein</fullName>
    </submittedName>
</protein>
<gene>
    <name evidence="5" type="ORF">ACFSFW_13560</name>
</gene>
<feature type="compositionally biased region" description="Basic and acidic residues" evidence="2">
    <location>
        <begin position="418"/>
        <end position="446"/>
    </location>
</feature>
<feature type="domain" description="DnaB/C C-terminal" evidence="3">
    <location>
        <begin position="332"/>
        <end position="395"/>
    </location>
</feature>
<feature type="region of interest" description="Disordered" evidence="2">
    <location>
        <begin position="418"/>
        <end position="470"/>
    </location>
</feature>
<dbReference type="Pfam" id="PF07261">
    <property type="entry name" value="DnaB_2"/>
    <property type="match status" value="1"/>
</dbReference>
<dbReference type="InterPro" id="IPR058660">
    <property type="entry name" value="WHD_DnaB"/>
</dbReference>
<accession>A0ABW4MNZ1</accession>
<dbReference type="InterPro" id="IPR006343">
    <property type="entry name" value="DnaB/C_C"/>
</dbReference>
<evidence type="ECO:0000313" key="6">
    <source>
        <dbReference type="Proteomes" id="UP001597227"/>
    </source>
</evidence>
<evidence type="ECO:0000259" key="3">
    <source>
        <dbReference type="Pfam" id="PF07261"/>
    </source>
</evidence>
<evidence type="ECO:0000259" key="4">
    <source>
        <dbReference type="Pfam" id="PF25888"/>
    </source>
</evidence>
<feature type="domain" description="Replicative helicase loading/DNA remodeling protein DnaB N-terminal winged helix" evidence="4">
    <location>
        <begin position="9"/>
        <end position="195"/>
    </location>
</feature>
<proteinExistence type="inferred from homology"/>
<dbReference type="Pfam" id="PF25888">
    <property type="entry name" value="WHD_DnaB"/>
    <property type="match status" value="1"/>
</dbReference>
<keyword evidence="6" id="KW-1185">Reference proteome</keyword>
<evidence type="ECO:0000313" key="5">
    <source>
        <dbReference type="EMBL" id="MFD1779686.1"/>
    </source>
</evidence>
<reference evidence="6" key="1">
    <citation type="journal article" date="2019" name="Int. J. Syst. Evol. Microbiol.">
        <title>The Global Catalogue of Microorganisms (GCM) 10K type strain sequencing project: providing services to taxonomists for standard genome sequencing and annotation.</title>
        <authorList>
            <consortium name="The Broad Institute Genomics Platform"/>
            <consortium name="The Broad Institute Genome Sequencing Center for Infectious Disease"/>
            <person name="Wu L."/>
            <person name="Ma J."/>
        </authorList>
    </citation>
    <scope>NUCLEOTIDE SEQUENCE [LARGE SCALE GENOMIC DNA]</scope>
    <source>
        <strain evidence="6">CCUG 15531</strain>
    </source>
</reference>
<feature type="compositionally biased region" description="Basic and acidic residues" evidence="2">
    <location>
        <begin position="454"/>
        <end position="470"/>
    </location>
</feature>
<comment type="similarity">
    <text evidence="1">Belongs to the DnaB/DnaD family.</text>
</comment>
<organism evidence="5 6">
    <name type="scientific">Fredinandcohnia salidurans</name>
    <dbReference type="NCBI Taxonomy" id="2595041"/>
    <lineage>
        <taxon>Bacteria</taxon>
        <taxon>Bacillati</taxon>
        <taxon>Bacillota</taxon>
        <taxon>Bacilli</taxon>
        <taxon>Bacillales</taxon>
        <taxon>Bacillaceae</taxon>
        <taxon>Fredinandcohnia</taxon>
    </lineage>
</organism>
<comment type="caution">
    <text evidence="5">The sequence shown here is derived from an EMBL/GenBank/DDBJ whole genome shotgun (WGS) entry which is preliminary data.</text>
</comment>
<name>A0ABW4MNZ1_9BACI</name>
<dbReference type="Proteomes" id="UP001597227">
    <property type="component" value="Unassembled WGS sequence"/>
</dbReference>
<evidence type="ECO:0000256" key="1">
    <source>
        <dbReference type="ARBA" id="ARBA00093462"/>
    </source>
</evidence>
<sequence>MEHWKELVPVDRYIVHAADLLHDYDRKIVSLLYQPLIGMKAFSLYMTLWSELEQNRLWGEESTHYTLMALLQTNLQDIYQERLKLEGIGLLKTFVKSDEHSRSFIYELQAPLSPRAFFTDGVLNVYLYNRLGKGKFFKLKQFFSDHAPDLDSYKPVTKAFNEVFASAQVSKMISTISDEMKSNLERDENTEYMDRSQEKKLVIENDSFNFDLFFAGLSDVMIPRKAITPRVKEAITKLSFLYGIDPVEMQGIVMSALDPNEKIDIEKLRKASRDWYQFETGNELPNLTERVQPLPNQTMVNKVPQTKEEELIQKLERISPKEFLIDVSGGSQPSVSELKIIEDVMFRQNLLPGVVNVLLYYVMLKSDMRLTKSYIETIASNWARLDIKTVKDAMETAKKHNWTADKKTNKYKRQPIRKELLPDWLKQEDEGTKEETPKKEKAKEKASSPSSPSFEEKKRLFEERLKRNNQ</sequence>
<dbReference type="EMBL" id="JBHUEK010000021">
    <property type="protein sequence ID" value="MFD1779686.1"/>
    <property type="molecule type" value="Genomic_DNA"/>
</dbReference>
<evidence type="ECO:0000256" key="2">
    <source>
        <dbReference type="SAM" id="MobiDB-lite"/>
    </source>
</evidence>